<dbReference type="InterPro" id="IPR022156">
    <property type="entry name" value="Uncharacterised_YfbK_N"/>
</dbReference>
<dbReference type="Pfam" id="PF00092">
    <property type="entry name" value="VWA"/>
    <property type="match status" value="1"/>
</dbReference>
<dbReference type="PROSITE" id="PS51257">
    <property type="entry name" value="PROKAR_LIPOPROTEIN"/>
    <property type="match status" value="1"/>
</dbReference>
<dbReference type="RefSeq" id="WP_350017135.1">
    <property type="nucleotide sequence ID" value="NZ_CP157948.1"/>
</dbReference>
<protein>
    <submittedName>
        <fullName evidence="4">VWA domain-containing protein</fullName>
    </submittedName>
</protein>
<proteinExistence type="predicted"/>
<sequence>MKLKALLRSLLLALLVIVTGCSVSRPATDTHARKNDGASTPPAEPVVEPAPTNPQATAQAKSRSDGPSGSPADRAAPAGRAVPMPAAPPAPPAPPALAEVAAMSYNAQSAKRMAYMPSPIPMQPMPGDFNTENYTHRDTNPVQLVSEQPVSTFSIDVDTGSYTNVRRMLGAGRLPPADAVRAEEFINYFDYGYTPPADREQPFSVTTELAPAPWNAKRQLLLVGIQGYRVPTAQIPASNLVFLVDTSGSMDEADKLPLLQASLKQLVRQLRRQDRVAIVSYAGYAGVVLPSTAGDQHATIDAAIDQLSAGGSTNGGAGIELAYAQAEQGFIKGGVNRVILATDGDFNVGTVNQEALKTTIEDHRKSGVALTTLGFGEGNYNDAMAVMLADVGNGSHHYIDSLQEGRRVLVDEMSATLLTIARDVKIQVEFNPARVQEYRLIGYEKRMLKREDFNNDKVDAGEIGAGANVTAIYEVTPKGSNAARIDPLRYGKHVATGESGNELAFLRLRYKLPGQADSKLIEQPIAAHAEAQASERLRYAAAVAAFADALRGGKYLDGYGYTQIAKLASDARGGDADGYRAGFVQLVKLANGLVTRGHDGASDTAAR</sequence>
<feature type="domain" description="VWFA" evidence="3">
    <location>
        <begin position="239"/>
        <end position="417"/>
    </location>
</feature>
<dbReference type="Pfam" id="PF12034">
    <property type="entry name" value="YfbK_C"/>
    <property type="match status" value="1"/>
</dbReference>
<dbReference type="AlphaFoldDB" id="A0AAU7QQ13"/>
<gene>
    <name evidence="4" type="ORF">ABNK63_08180</name>
</gene>
<dbReference type="EMBL" id="CP157948">
    <property type="protein sequence ID" value="XBS91592.1"/>
    <property type="molecule type" value="Genomic_DNA"/>
</dbReference>
<evidence type="ECO:0000256" key="2">
    <source>
        <dbReference type="SAM" id="SignalP"/>
    </source>
</evidence>
<dbReference type="PANTHER" id="PTHR10166:SF37">
    <property type="entry name" value="STOLID, ISOFORM H"/>
    <property type="match status" value="1"/>
</dbReference>
<evidence type="ECO:0000256" key="1">
    <source>
        <dbReference type="SAM" id="MobiDB-lite"/>
    </source>
</evidence>
<dbReference type="PANTHER" id="PTHR10166">
    <property type="entry name" value="VOLTAGE-DEPENDENT CALCIUM CHANNEL SUBUNIT ALPHA-2/DELTA-RELATED"/>
    <property type="match status" value="1"/>
</dbReference>
<dbReference type="InterPro" id="IPR021908">
    <property type="entry name" value="YfbK_C"/>
</dbReference>
<feature type="compositionally biased region" description="Low complexity" evidence="1">
    <location>
        <begin position="75"/>
        <end position="84"/>
    </location>
</feature>
<dbReference type="SUPFAM" id="SSF53300">
    <property type="entry name" value="vWA-like"/>
    <property type="match status" value="1"/>
</dbReference>
<dbReference type="InterPro" id="IPR002035">
    <property type="entry name" value="VWF_A"/>
</dbReference>
<name>A0AAU7QQ13_9GAMM</name>
<dbReference type="Gene3D" id="3.40.50.410">
    <property type="entry name" value="von Willebrand factor, type A domain"/>
    <property type="match status" value="1"/>
</dbReference>
<dbReference type="InterPro" id="IPR036465">
    <property type="entry name" value="vWFA_dom_sf"/>
</dbReference>
<feature type="region of interest" description="Disordered" evidence="1">
    <location>
        <begin position="26"/>
        <end position="93"/>
    </location>
</feature>
<dbReference type="Pfam" id="PF12450">
    <property type="entry name" value="vWF_A"/>
    <property type="match status" value="1"/>
</dbReference>
<accession>A0AAU7QQ13</accession>
<evidence type="ECO:0000313" key="4">
    <source>
        <dbReference type="EMBL" id="XBS91592.1"/>
    </source>
</evidence>
<keyword evidence="2" id="KW-0732">Signal</keyword>
<reference evidence="4" key="1">
    <citation type="submission" date="2024-06" db="EMBL/GenBank/DDBJ databases">
        <authorList>
            <person name="Sun Y."/>
        </authorList>
    </citation>
    <scope>NUCLEOTIDE SEQUENCE</scope>
    <source>
        <strain evidence="4">IGA1.0</strain>
    </source>
</reference>
<feature type="chain" id="PRO_5043380754" evidence="2">
    <location>
        <begin position="28"/>
        <end position="607"/>
    </location>
</feature>
<dbReference type="PROSITE" id="PS50234">
    <property type="entry name" value="VWFA"/>
    <property type="match status" value="1"/>
</dbReference>
<dbReference type="SMART" id="SM00327">
    <property type="entry name" value="VWA"/>
    <property type="match status" value="1"/>
</dbReference>
<dbReference type="CDD" id="cd01465">
    <property type="entry name" value="vWA_subgroup"/>
    <property type="match status" value="1"/>
</dbReference>
<feature type="compositionally biased region" description="Low complexity" evidence="1">
    <location>
        <begin position="45"/>
        <end position="60"/>
    </location>
</feature>
<organism evidence="4">
    <name type="scientific">Rhodanobacter sp. IGA1.0</name>
    <dbReference type="NCBI Taxonomy" id="3158582"/>
    <lineage>
        <taxon>Bacteria</taxon>
        <taxon>Pseudomonadati</taxon>
        <taxon>Pseudomonadota</taxon>
        <taxon>Gammaproteobacteria</taxon>
        <taxon>Lysobacterales</taxon>
        <taxon>Rhodanobacteraceae</taxon>
        <taxon>Rhodanobacter</taxon>
    </lineage>
</organism>
<feature type="signal peptide" evidence="2">
    <location>
        <begin position="1"/>
        <end position="27"/>
    </location>
</feature>
<dbReference type="InterPro" id="IPR051173">
    <property type="entry name" value="Ca_channel_alpha-2/delta"/>
</dbReference>
<evidence type="ECO:0000259" key="3">
    <source>
        <dbReference type="PROSITE" id="PS50234"/>
    </source>
</evidence>